<keyword evidence="2" id="KW-0812">Transmembrane</keyword>
<gene>
    <name evidence="3" type="ORF">CJD36_020625</name>
</gene>
<feature type="region of interest" description="Disordered" evidence="1">
    <location>
        <begin position="715"/>
        <end position="775"/>
    </location>
</feature>
<dbReference type="PANTHER" id="PTHR23159:SF31">
    <property type="entry name" value="CENTROSOME-ASSOCIATED PROTEIN CEP250 ISOFORM X1"/>
    <property type="match status" value="1"/>
</dbReference>
<feature type="compositionally biased region" description="Basic and acidic residues" evidence="1">
    <location>
        <begin position="935"/>
        <end position="945"/>
    </location>
</feature>
<sequence>MNNYEWLIGSLDAFIRKFYANKVLRGTLVFLSCLLFYVLLVTVGEYYLYLPVGVRIGIVSAFLLLGGISLVAWVIIPLTKMAKLGKVISHEQAAEIIGSHFTEVSDKLLNILQLKSQVASSESRELAEASINQKISQISLVPMSSAIDLSKNKKYLPFLLPLLLVGIFLLVAAPNVFTEASTRLLQPTKAFEKPAPFQFIIKNTNLTATRNTDFILTVEMKGNTLPAEASVEIGSERVQMQPLENHTFQYTFKNPTAAVKFRIFAAGFYSNEFTLKVAQRPVLKSFKVDINYPAYIGKKNEVRSSLGDMVLPVGTTVTWALFTEHTDAASIRFGEAGTPVVLNSTEDMYGFKYRFMADTAYTITLRNNQSVVADSYRYQVQVIPDQYPVIQTQQVRDTITGKQILITGTAGDDYAITRATFNYEITADKKSLIKKSLPLKISQGALTSFEQYFDVNSLNLQPGHKVTYFIEAWDNDGVHGNKSTRSEVMSYQAFDAKQLDSAINENSKAIRSGLSKSAQETKQMQSDYKDMQSKMLQSDKMDWEQQQDLQEMLKKQENLKTQLENVKQKFDEQIQQSEQKKYSDEVKEKQKALQEQMNNLLNKELQEQLKKLQEMMQKLNKDQAVDAMKQMQQENKLFNMDMQRMQELMAKLEQQMKIEDMANKVDELAKKEDALSKETDASKKETDQLKKDQEDLKKELEKTMKEDMKEIEKLAEKTKKEEGLNDAEKKAEDAKKDMEQSEQELDKKDNKKAGKSQKSAAKKLQDMAQAMRKGAESMDAEQLDIDIRAVRQLLSNLIRLSFDQEALMNDVKRTSTASQAYVENQEEQHRLLRNSMMIKDSLFALSKRNDKLPALINKNTTDLEHYMQLSVDALENRNVGGALMNQQYVMTKTNDLALMLNEMLSNLMQQQDQEGGEGKCMKPGGKKPKPGPGDQMKDIITEQEKLGNAMQQMQRSQANKPGKKPGEKPGDKPGDKPGQKPGDKPGQGQGNKPGGKQPGQQGSDGQGGGGSGSGDSDNENGDPEQLARLAEQQAQIRRKIQELSSLLNSKGQNGNSKTLRELEQKMDKNETDIVNRRLTAEMIQRQREILTRLLEVDKAVREQEQDDKRSSESAKEISRPIPPMLQKYRTDQKQLLDLYKTVPPQLKPYYKNMVENYFHIIGNK</sequence>
<name>A0A2S7SQK8_9BACT</name>
<evidence type="ECO:0008006" key="5">
    <source>
        <dbReference type="Google" id="ProtNLM"/>
    </source>
</evidence>
<dbReference type="AlphaFoldDB" id="A0A2S7SQK8"/>
<feature type="transmembrane region" description="Helical" evidence="2">
    <location>
        <begin position="54"/>
        <end position="76"/>
    </location>
</feature>
<feature type="region of interest" description="Disordered" evidence="1">
    <location>
        <begin position="1100"/>
        <end position="1123"/>
    </location>
</feature>
<feature type="compositionally biased region" description="Polar residues" evidence="1">
    <location>
        <begin position="949"/>
        <end position="958"/>
    </location>
</feature>
<evidence type="ECO:0000313" key="4">
    <source>
        <dbReference type="Proteomes" id="UP000239872"/>
    </source>
</evidence>
<feature type="compositionally biased region" description="Basic and acidic residues" evidence="1">
    <location>
        <begin position="715"/>
        <end position="752"/>
    </location>
</feature>
<accession>A0A2S7SQK8</accession>
<feature type="region of interest" description="Disordered" evidence="1">
    <location>
        <begin position="910"/>
        <end position="1023"/>
    </location>
</feature>
<dbReference type="RefSeq" id="WP_105041098.1">
    <property type="nucleotide sequence ID" value="NZ_PPSL01000007.1"/>
</dbReference>
<keyword evidence="2" id="KW-1133">Transmembrane helix</keyword>
<reference evidence="3 4" key="1">
    <citation type="submission" date="2018-01" db="EMBL/GenBank/DDBJ databases">
        <title>A novel member of the phylum Bacteroidetes isolated from glacier ice.</title>
        <authorList>
            <person name="Liu Q."/>
            <person name="Xin Y.-H."/>
        </authorList>
    </citation>
    <scope>NUCLEOTIDE SEQUENCE [LARGE SCALE GENOMIC DNA]</scope>
    <source>
        <strain evidence="3 4">RB1R16</strain>
    </source>
</reference>
<dbReference type="PANTHER" id="PTHR23159">
    <property type="entry name" value="CENTROSOMAL PROTEIN 2"/>
    <property type="match status" value="1"/>
</dbReference>
<feature type="compositionally biased region" description="Basic and acidic residues" evidence="1">
    <location>
        <begin position="1100"/>
        <end position="1118"/>
    </location>
</feature>
<feature type="region of interest" description="Disordered" evidence="1">
    <location>
        <begin position="673"/>
        <end position="693"/>
    </location>
</feature>
<keyword evidence="2" id="KW-0472">Membrane</keyword>
<comment type="caution">
    <text evidence="3">The sequence shown here is derived from an EMBL/GenBank/DDBJ whole genome shotgun (WGS) entry which is preliminary data.</text>
</comment>
<evidence type="ECO:0000256" key="2">
    <source>
        <dbReference type="SAM" id="Phobius"/>
    </source>
</evidence>
<feature type="transmembrane region" description="Helical" evidence="2">
    <location>
        <begin position="155"/>
        <end position="177"/>
    </location>
</feature>
<feature type="compositionally biased region" description="Polar residues" evidence="1">
    <location>
        <begin position="513"/>
        <end position="526"/>
    </location>
</feature>
<feature type="compositionally biased region" description="Basic and acidic residues" evidence="1">
    <location>
        <begin position="964"/>
        <end position="983"/>
    </location>
</feature>
<keyword evidence="4" id="KW-1185">Reference proteome</keyword>
<proteinExistence type="predicted"/>
<feature type="transmembrane region" description="Helical" evidence="2">
    <location>
        <begin position="26"/>
        <end position="48"/>
    </location>
</feature>
<protein>
    <recommendedName>
        <fullName evidence="5">DUF4175 domain-containing protein</fullName>
    </recommendedName>
</protein>
<feature type="compositionally biased region" description="Basic and acidic residues" evidence="1">
    <location>
        <begin position="527"/>
        <end position="537"/>
    </location>
</feature>
<dbReference type="Proteomes" id="UP000239872">
    <property type="component" value="Unassembled WGS sequence"/>
</dbReference>
<feature type="region of interest" description="Disordered" evidence="1">
    <location>
        <begin position="513"/>
        <end position="537"/>
    </location>
</feature>
<evidence type="ECO:0000313" key="3">
    <source>
        <dbReference type="EMBL" id="PQJ09193.1"/>
    </source>
</evidence>
<dbReference type="OrthoDB" id="9812498at2"/>
<feature type="compositionally biased region" description="Gly residues" evidence="1">
    <location>
        <begin position="985"/>
        <end position="1013"/>
    </location>
</feature>
<evidence type="ECO:0000256" key="1">
    <source>
        <dbReference type="SAM" id="MobiDB-lite"/>
    </source>
</evidence>
<dbReference type="EMBL" id="PPSL01000007">
    <property type="protein sequence ID" value="PQJ09193.1"/>
    <property type="molecule type" value="Genomic_DNA"/>
</dbReference>
<organism evidence="3 4">
    <name type="scientific">Flavipsychrobacter stenotrophus</name>
    <dbReference type="NCBI Taxonomy" id="2077091"/>
    <lineage>
        <taxon>Bacteria</taxon>
        <taxon>Pseudomonadati</taxon>
        <taxon>Bacteroidota</taxon>
        <taxon>Chitinophagia</taxon>
        <taxon>Chitinophagales</taxon>
        <taxon>Chitinophagaceae</taxon>
        <taxon>Flavipsychrobacter</taxon>
    </lineage>
</organism>